<dbReference type="OrthoDB" id="406733at2759"/>
<dbReference type="AlphaFoldDB" id="A0A2S5B540"/>
<feature type="domain" description="Trehalase-like N-terminal" evidence="3">
    <location>
        <begin position="32"/>
        <end position="147"/>
    </location>
</feature>
<organism evidence="4 5">
    <name type="scientific">Rhodotorula taiwanensis</name>
    <dbReference type="NCBI Taxonomy" id="741276"/>
    <lineage>
        <taxon>Eukaryota</taxon>
        <taxon>Fungi</taxon>
        <taxon>Dikarya</taxon>
        <taxon>Basidiomycota</taxon>
        <taxon>Pucciniomycotina</taxon>
        <taxon>Microbotryomycetes</taxon>
        <taxon>Sporidiobolales</taxon>
        <taxon>Sporidiobolaceae</taxon>
        <taxon>Rhodotorula</taxon>
    </lineage>
</organism>
<name>A0A2S5B540_9BASI</name>
<dbReference type="EMBL" id="PJQD01000072">
    <property type="protein sequence ID" value="POY71887.1"/>
    <property type="molecule type" value="Genomic_DNA"/>
</dbReference>
<dbReference type="Pfam" id="PF00723">
    <property type="entry name" value="Glyco_hydro_15"/>
    <property type="match status" value="1"/>
</dbReference>
<dbReference type="Pfam" id="PF19291">
    <property type="entry name" value="TREH_N"/>
    <property type="match status" value="1"/>
</dbReference>
<reference evidence="4 5" key="1">
    <citation type="journal article" date="2018" name="Front. Microbiol.">
        <title>Prospects for Fungal Bioremediation of Acidic Radioactive Waste Sites: Characterization and Genome Sequence of Rhodotorula taiwanensis MD1149.</title>
        <authorList>
            <person name="Tkavc R."/>
            <person name="Matrosova V.Y."/>
            <person name="Grichenko O.E."/>
            <person name="Gostincar C."/>
            <person name="Volpe R.P."/>
            <person name="Klimenkova P."/>
            <person name="Gaidamakova E.K."/>
            <person name="Zhou C.E."/>
            <person name="Stewart B.J."/>
            <person name="Lyman M.G."/>
            <person name="Malfatti S.A."/>
            <person name="Rubinfeld B."/>
            <person name="Courtot M."/>
            <person name="Singh J."/>
            <person name="Dalgard C.L."/>
            <person name="Hamilton T."/>
            <person name="Frey K.G."/>
            <person name="Gunde-Cimerman N."/>
            <person name="Dugan L."/>
            <person name="Daly M.J."/>
        </authorList>
    </citation>
    <scope>NUCLEOTIDE SEQUENCE [LARGE SCALE GENOMIC DNA]</scope>
    <source>
        <strain evidence="4 5">MD1149</strain>
    </source>
</reference>
<proteinExistence type="predicted"/>
<feature type="domain" description="GH15-like" evidence="2">
    <location>
        <begin position="288"/>
        <end position="682"/>
    </location>
</feature>
<dbReference type="PANTHER" id="PTHR31616:SF0">
    <property type="entry name" value="GLUCAN 1,4-ALPHA-GLUCOSIDASE"/>
    <property type="match status" value="1"/>
</dbReference>
<protein>
    <submittedName>
        <fullName evidence="4">Uncharacterized protein</fullName>
    </submittedName>
</protein>
<evidence type="ECO:0000259" key="2">
    <source>
        <dbReference type="Pfam" id="PF00723"/>
    </source>
</evidence>
<dbReference type="Proteomes" id="UP000237144">
    <property type="component" value="Unassembled WGS sequence"/>
</dbReference>
<dbReference type="SUPFAM" id="SSF48208">
    <property type="entry name" value="Six-hairpin glycosidases"/>
    <property type="match status" value="1"/>
</dbReference>
<evidence type="ECO:0000259" key="3">
    <source>
        <dbReference type="Pfam" id="PF19291"/>
    </source>
</evidence>
<dbReference type="InterPro" id="IPR012341">
    <property type="entry name" value="6hp_glycosidase-like_sf"/>
</dbReference>
<sequence>MVVKPNKSGGQWNKSGYTGLADHALIGNIISGTVAQLCLPHFDSPSVFARILDKNHGGHFSIRPDNVTQSKQQYLPSTNILGTKFLSDEGVGQIDDYMPLPASKSERSFLPWLIRHVTTIRGELTFTVECAPAFDYARAGHETTIDKDARKANFTCPEHLDLDLRWVITDSDHPMEGKPAPKVEMDYLDLSDRGHKGLGVTAKFTLYEGQSVTFVLREPPKAKSGSTSGGGPCDPTVPDCSEEGSGETQAVSFEDPHLSQALIERLFHDTTAYWLSWLQRCTYKGRWRETVQRAALCLKLLTFAPTGAIVAAPTFSLPEDLNGAGRNWDYRVLQTWPNTILTPHRNRYAWIRDSSFTVYALLRLGFTEEADAYVDWLSSLLKKKNSDGGLQIMYTIHGEKEIPETTLDHLDGHKGQKPVRIGNGAADHLQLDIYGELLDAVYLAQKMSRPLAYDDWLLIRELVDYVVEVHDKPDLSIWEVRGEKQNFLYSKVMCWVAMDRGLRLADKRSLPCPNRNVWLAARDKLYDEIQTKGYNKEQKFFGQSYENSHVLDAAVLIMPLVFFSPPSDPRFKSTLDAIMRPRDRGGLWENGLVYRYDTNLVDDGTGGGEEGSFSMCSLWLIEAMARAGQYEPAYLTKAIGALEDIIGYTQYGGLLSEEISKGGEALGNYPQAFSLVALISTIYNCNRATDSRNFPLVD</sequence>
<dbReference type="InterPro" id="IPR008928">
    <property type="entry name" value="6-hairpin_glycosidase_sf"/>
</dbReference>
<dbReference type="GO" id="GO:0005975">
    <property type="term" value="P:carbohydrate metabolic process"/>
    <property type="evidence" value="ECO:0007669"/>
    <property type="project" value="InterPro"/>
</dbReference>
<dbReference type="GO" id="GO:0004553">
    <property type="term" value="F:hydrolase activity, hydrolyzing O-glycosyl compounds"/>
    <property type="evidence" value="ECO:0007669"/>
    <property type="project" value="TreeGrafter"/>
</dbReference>
<keyword evidence="5" id="KW-1185">Reference proteome</keyword>
<dbReference type="InterPro" id="IPR011613">
    <property type="entry name" value="GH15-like"/>
</dbReference>
<gene>
    <name evidence="4" type="ORF">BMF94_5248</name>
</gene>
<dbReference type="PANTHER" id="PTHR31616">
    <property type="entry name" value="TREHALASE"/>
    <property type="match status" value="1"/>
</dbReference>
<dbReference type="InterPro" id="IPR045582">
    <property type="entry name" value="Trehalase-like_N"/>
</dbReference>
<evidence type="ECO:0000256" key="1">
    <source>
        <dbReference type="SAM" id="MobiDB-lite"/>
    </source>
</evidence>
<evidence type="ECO:0000313" key="5">
    <source>
        <dbReference type="Proteomes" id="UP000237144"/>
    </source>
</evidence>
<accession>A0A2S5B540</accession>
<feature type="region of interest" description="Disordered" evidence="1">
    <location>
        <begin position="219"/>
        <end position="251"/>
    </location>
</feature>
<dbReference type="Gene3D" id="1.50.10.10">
    <property type="match status" value="1"/>
</dbReference>
<comment type="caution">
    <text evidence="4">The sequence shown here is derived from an EMBL/GenBank/DDBJ whole genome shotgun (WGS) entry which is preliminary data.</text>
</comment>
<evidence type="ECO:0000313" key="4">
    <source>
        <dbReference type="EMBL" id="POY71887.1"/>
    </source>
</evidence>